<evidence type="ECO:0000256" key="8">
    <source>
        <dbReference type="ARBA" id="ARBA00023163"/>
    </source>
</evidence>
<dbReference type="GO" id="GO:0003677">
    <property type="term" value="F:DNA binding"/>
    <property type="evidence" value="ECO:0007669"/>
    <property type="project" value="UniProtKB-KW"/>
</dbReference>
<dbReference type="GO" id="GO:0016987">
    <property type="term" value="F:sigma factor activity"/>
    <property type="evidence" value="ECO:0007669"/>
    <property type="project" value="UniProtKB-KW"/>
</dbReference>
<dbReference type="GO" id="GO:0000428">
    <property type="term" value="C:DNA-directed RNA polymerase complex"/>
    <property type="evidence" value="ECO:0007669"/>
    <property type="project" value="UniProtKB-KW"/>
</dbReference>
<evidence type="ECO:0000259" key="11">
    <source>
        <dbReference type="Pfam" id="PF04963"/>
    </source>
</evidence>
<dbReference type="PANTHER" id="PTHR32248">
    <property type="entry name" value="RNA POLYMERASE SIGMA-54 FACTOR"/>
    <property type="match status" value="1"/>
</dbReference>
<dbReference type="InterPro" id="IPR007046">
    <property type="entry name" value="RNA_pol_sigma_54_core-bd"/>
</dbReference>
<accession>A0A8J7CD28</accession>
<sequence length="505" mass="55322">MSMTPRLDLRQAPSLVMTPRLQQAIRLLQLSSADIIAYVEEEVERNPLLEHAAGDDTDPGDADTPDRFPDPETGFLDAYPGAATELPLDQDFNTHRDNDIAGAESWGHDDAGALAAGSALIWDSGHSGGDLPDTGLENHADHGDTLLDHLERQITLDIPEGPEQWIARQLLLHLDETGYLTASTADVAAALGLDVDAVDAVLKRLQAMDPPGLFARSLGECLALQLADRNRLDPAMEALLANLELLAAGDLDALGTLCGVQHDDLDDMIREIRTLDPKPALRFERLSIQTRIPDVYILPRGDDDWQVELNSAALPRVIVNNRYYATLSRSAPDPEVRAYLSESLASANWLARALDQRARTVLRVSSEIARRQSAFFSRGVRFLKPMTLRDVAEAVEIHESTVSRATANKTIACPRGLFEMKYFFTQAISGADGEALSAETVRDQLRSLVEAEPPDCPLSDEALVSALKSEGIDIARRTVAKYREALGIPSSVHRRKKNRGKPVRS</sequence>
<dbReference type="PROSITE" id="PS00717">
    <property type="entry name" value="SIGMA54_1"/>
    <property type="match status" value="1"/>
</dbReference>
<comment type="similarity">
    <text evidence="1 9">Belongs to the sigma-54 factor family.</text>
</comment>
<dbReference type="GO" id="GO:0016779">
    <property type="term" value="F:nucleotidyltransferase activity"/>
    <property type="evidence" value="ECO:0007669"/>
    <property type="project" value="UniProtKB-KW"/>
</dbReference>
<dbReference type="Gene3D" id="1.10.10.1330">
    <property type="entry name" value="RNA polymerase sigma-54 factor, core-binding domain"/>
    <property type="match status" value="1"/>
</dbReference>
<comment type="caution">
    <text evidence="12">The sequence shown here is derived from an EMBL/GenBank/DDBJ whole genome shotgun (WGS) entry which is preliminary data.</text>
</comment>
<evidence type="ECO:0000256" key="6">
    <source>
        <dbReference type="ARBA" id="ARBA00023082"/>
    </source>
</evidence>
<evidence type="ECO:0000256" key="9">
    <source>
        <dbReference type="PIRNR" id="PIRNR000774"/>
    </source>
</evidence>
<dbReference type="PIRSF" id="PIRSF000774">
    <property type="entry name" value="RpoN"/>
    <property type="match status" value="1"/>
</dbReference>
<dbReference type="InterPro" id="IPR007634">
    <property type="entry name" value="RNA_pol_sigma_54_DNA-bd"/>
</dbReference>
<evidence type="ECO:0000256" key="3">
    <source>
        <dbReference type="ARBA" id="ARBA00022679"/>
    </source>
</evidence>
<dbReference type="AlphaFoldDB" id="A0A8J7CD28"/>
<dbReference type="Pfam" id="PF04963">
    <property type="entry name" value="Sigma54_CBD"/>
    <property type="match status" value="1"/>
</dbReference>
<evidence type="ECO:0000256" key="7">
    <source>
        <dbReference type="ARBA" id="ARBA00023125"/>
    </source>
</evidence>
<keyword evidence="8 9" id="KW-0804">Transcription</keyword>
<dbReference type="Proteomes" id="UP000631034">
    <property type="component" value="Unassembled WGS sequence"/>
</dbReference>
<feature type="domain" description="RNA polymerase sigma factor 54 core-binding" evidence="11">
    <location>
        <begin position="137"/>
        <end position="323"/>
    </location>
</feature>
<evidence type="ECO:0000259" key="10">
    <source>
        <dbReference type="Pfam" id="PF04552"/>
    </source>
</evidence>
<dbReference type="PROSITE" id="PS00718">
    <property type="entry name" value="SIGMA54_2"/>
    <property type="match status" value="1"/>
</dbReference>
<dbReference type="GO" id="GO:0001216">
    <property type="term" value="F:DNA-binding transcription activator activity"/>
    <property type="evidence" value="ECO:0007669"/>
    <property type="project" value="InterPro"/>
</dbReference>
<dbReference type="EMBL" id="JACZHT010000001">
    <property type="protein sequence ID" value="MBE1236604.1"/>
    <property type="molecule type" value="Genomic_DNA"/>
</dbReference>
<comment type="function">
    <text evidence="9">Sigma factors are initiation factors that promote the attachment of RNA polymerase to specific initiation sites and are then released.</text>
</comment>
<dbReference type="PANTHER" id="PTHR32248:SF4">
    <property type="entry name" value="RNA POLYMERASE SIGMA-54 FACTOR"/>
    <property type="match status" value="1"/>
</dbReference>
<evidence type="ECO:0000256" key="5">
    <source>
        <dbReference type="ARBA" id="ARBA00023015"/>
    </source>
</evidence>
<evidence type="ECO:0000256" key="1">
    <source>
        <dbReference type="ARBA" id="ARBA00008798"/>
    </source>
</evidence>
<evidence type="ECO:0000313" key="12">
    <source>
        <dbReference type="EMBL" id="MBE1236604.1"/>
    </source>
</evidence>
<protein>
    <recommendedName>
        <fullName evidence="9">RNA polymerase sigma-54 factor</fullName>
    </recommendedName>
</protein>
<dbReference type="PROSITE" id="PS50044">
    <property type="entry name" value="SIGMA54_3"/>
    <property type="match status" value="1"/>
</dbReference>
<name>A0A8J7CD28_9PROT</name>
<gene>
    <name evidence="12" type="primary">rpoN</name>
    <name evidence="12" type="ORF">IHV25_02920</name>
</gene>
<keyword evidence="4 9" id="KW-0548">Nucleotidyltransferase</keyword>
<dbReference type="NCBIfam" id="TIGR02395">
    <property type="entry name" value="rpoN_sigma"/>
    <property type="match status" value="1"/>
</dbReference>
<dbReference type="InterPro" id="IPR000394">
    <property type="entry name" value="RNA_pol_sigma_54"/>
</dbReference>
<evidence type="ECO:0000256" key="2">
    <source>
        <dbReference type="ARBA" id="ARBA00022478"/>
    </source>
</evidence>
<proteinExistence type="inferred from homology"/>
<feature type="domain" description="RNA polymerase sigma factor 54 DNA-binding" evidence="10">
    <location>
        <begin position="338"/>
        <end position="496"/>
    </location>
</feature>
<keyword evidence="3 9" id="KW-0808">Transferase</keyword>
<keyword evidence="7 9" id="KW-0238">DNA-binding</keyword>
<organism evidence="12 13">
    <name type="scientific">Phaeovibrio sulfidiphilus</name>
    <dbReference type="NCBI Taxonomy" id="1220600"/>
    <lineage>
        <taxon>Bacteria</taxon>
        <taxon>Pseudomonadati</taxon>
        <taxon>Pseudomonadota</taxon>
        <taxon>Alphaproteobacteria</taxon>
        <taxon>Rhodospirillales</taxon>
        <taxon>Rhodospirillaceae</taxon>
        <taxon>Phaeovibrio</taxon>
    </lineage>
</organism>
<dbReference type="NCBIfam" id="NF004596">
    <property type="entry name" value="PRK05932.1-3"/>
    <property type="match status" value="1"/>
</dbReference>
<dbReference type="GO" id="GO:0006352">
    <property type="term" value="P:DNA-templated transcription initiation"/>
    <property type="evidence" value="ECO:0007669"/>
    <property type="project" value="InterPro"/>
</dbReference>
<evidence type="ECO:0000313" key="13">
    <source>
        <dbReference type="Proteomes" id="UP000631034"/>
    </source>
</evidence>
<dbReference type="Pfam" id="PF00309">
    <property type="entry name" value="Sigma54_AID"/>
    <property type="match status" value="1"/>
</dbReference>
<keyword evidence="13" id="KW-1185">Reference proteome</keyword>
<dbReference type="Gene3D" id="1.10.10.60">
    <property type="entry name" value="Homeodomain-like"/>
    <property type="match status" value="1"/>
</dbReference>
<reference evidence="12" key="1">
    <citation type="submission" date="2020-10" db="EMBL/GenBank/DDBJ databases">
        <title>Genome sequence of the unusual species of purple photosynthetic bacteria, Phaeovibrio sulfidiphilus DSM 23193, type strain.</title>
        <authorList>
            <person name="Kyndt J.A."/>
            <person name="Meyer T.E."/>
        </authorList>
    </citation>
    <scope>NUCLEOTIDE SEQUENCE</scope>
    <source>
        <strain evidence="12">DSM 23193</strain>
    </source>
</reference>
<dbReference type="InterPro" id="IPR038709">
    <property type="entry name" value="RpoN_core-bd_sf"/>
</dbReference>
<keyword evidence="5 9" id="KW-0805">Transcription regulation</keyword>
<evidence type="ECO:0000256" key="4">
    <source>
        <dbReference type="ARBA" id="ARBA00022695"/>
    </source>
</evidence>
<dbReference type="NCBIfam" id="NF009118">
    <property type="entry name" value="PRK12469.1"/>
    <property type="match status" value="1"/>
</dbReference>
<dbReference type="PRINTS" id="PR00045">
    <property type="entry name" value="SIGMA54FCT"/>
</dbReference>
<dbReference type="Pfam" id="PF04552">
    <property type="entry name" value="Sigma54_DBD"/>
    <property type="match status" value="1"/>
</dbReference>
<keyword evidence="6 9" id="KW-0731">Sigma factor</keyword>
<dbReference type="RefSeq" id="WP_192533478.1">
    <property type="nucleotide sequence ID" value="NZ_JACZHT010000001.1"/>
</dbReference>
<keyword evidence="2 9" id="KW-0240">DNA-directed RNA polymerase</keyword>